<sequence length="140" mass="15063">MREIFAQAGRRRTSPKGCGTTLAVAGRWPQFVLNTPNRVGATYQVGAVACNSELIGNYAMISLAIRAWGHTELTDLRHSGNGFGLRDRDDMRILKLGMVEYVDRHGFAGEAVPPCCAGTVAPQSIQASPTCTQTALGRMP</sequence>
<reference evidence="1 2" key="1">
    <citation type="journal article" date="2019" name="Emerg. Microbes Infect.">
        <title>Comprehensive subspecies identification of 175 nontuberculous mycobacteria species based on 7547 genomic profiles.</title>
        <authorList>
            <person name="Matsumoto Y."/>
            <person name="Kinjo T."/>
            <person name="Motooka D."/>
            <person name="Nabeya D."/>
            <person name="Jung N."/>
            <person name="Uechi K."/>
            <person name="Horii T."/>
            <person name="Iida T."/>
            <person name="Fujita J."/>
            <person name="Nakamura S."/>
        </authorList>
    </citation>
    <scope>NUCLEOTIDE SEQUENCE [LARGE SCALE GENOMIC DNA]</scope>
    <source>
        <strain evidence="1 2">JCM 17783</strain>
    </source>
</reference>
<dbReference type="AlphaFoldDB" id="A0A7I7Q214"/>
<proteinExistence type="predicted"/>
<protein>
    <submittedName>
        <fullName evidence="1">Uncharacterized protein</fullName>
    </submittedName>
</protein>
<organism evidence="1 2">
    <name type="scientific">Mycobacterium stomatepiae</name>
    <dbReference type="NCBI Taxonomy" id="470076"/>
    <lineage>
        <taxon>Bacteria</taxon>
        <taxon>Bacillati</taxon>
        <taxon>Actinomycetota</taxon>
        <taxon>Actinomycetes</taxon>
        <taxon>Mycobacteriales</taxon>
        <taxon>Mycobacteriaceae</taxon>
        <taxon>Mycobacterium</taxon>
        <taxon>Mycobacterium simiae complex</taxon>
    </lineage>
</organism>
<dbReference type="KEGG" id="msto:MSTO_03270"/>
<evidence type="ECO:0000313" key="2">
    <source>
        <dbReference type="Proteomes" id="UP000467130"/>
    </source>
</evidence>
<evidence type="ECO:0000313" key="1">
    <source>
        <dbReference type="EMBL" id="BBY20122.1"/>
    </source>
</evidence>
<dbReference type="Proteomes" id="UP000467130">
    <property type="component" value="Chromosome"/>
</dbReference>
<name>A0A7I7Q214_9MYCO</name>
<gene>
    <name evidence="1" type="ORF">MSTO_03270</name>
</gene>
<accession>A0A7I7Q214</accession>
<keyword evidence="2" id="KW-1185">Reference proteome</keyword>
<dbReference type="EMBL" id="AP022587">
    <property type="protein sequence ID" value="BBY20122.1"/>
    <property type="molecule type" value="Genomic_DNA"/>
</dbReference>